<proteinExistence type="predicted"/>
<feature type="transmembrane region" description="Helical" evidence="1">
    <location>
        <begin position="136"/>
        <end position="157"/>
    </location>
</feature>
<evidence type="ECO:0000259" key="2">
    <source>
        <dbReference type="Pfam" id="PF04235"/>
    </source>
</evidence>
<dbReference type="Pfam" id="PF04235">
    <property type="entry name" value="DUF418"/>
    <property type="match status" value="1"/>
</dbReference>
<protein>
    <submittedName>
        <fullName evidence="3">DUF418 domain-containing protein</fullName>
    </submittedName>
</protein>
<feature type="transmembrane region" description="Helical" evidence="1">
    <location>
        <begin position="52"/>
        <end position="76"/>
    </location>
</feature>
<organism evidence="3 4">
    <name type="scientific">Alteromonas aestuariivivens</name>
    <dbReference type="NCBI Taxonomy" id="1938339"/>
    <lineage>
        <taxon>Bacteria</taxon>
        <taxon>Pseudomonadati</taxon>
        <taxon>Pseudomonadota</taxon>
        <taxon>Gammaproteobacteria</taxon>
        <taxon>Alteromonadales</taxon>
        <taxon>Alteromonadaceae</taxon>
        <taxon>Alteromonas/Salinimonas group</taxon>
        <taxon>Alteromonas</taxon>
    </lineage>
</organism>
<evidence type="ECO:0000256" key="1">
    <source>
        <dbReference type="SAM" id="Phobius"/>
    </source>
</evidence>
<keyword evidence="4" id="KW-1185">Reference proteome</keyword>
<feature type="transmembrane region" description="Helical" evidence="1">
    <location>
        <begin position="112"/>
        <end position="129"/>
    </location>
</feature>
<dbReference type="PANTHER" id="PTHR30590:SF2">
    <property type="entry name" value="INNER MEMBRANE PROTEIN"/>
    <property type="match status" value="1"/>
</dbReference>
<dbReference type="Proteomes" id="UP000256561">
    <property type="component" value="Unassembled WGS sequence"/>
</dbReference>
<evidence type="ECO:0000313" key="4">
    <source>
        <dbReference type="Proteomes" id="UP000256561"/>
    </source>
</evidence>
<feature type="transmembrane region" description="Helical" evidence="1">
    <location>
        <begin position="234"/>
        <end position="255"/>
    </location>
</feature>
<evidence type="ECO:0000313" key="3">
    <source>
        <dbReference type="EMBL" id="RDV24443.1"/>
    </source>
</evidence>
<comment type="caution">
    <text evidence="3">The sequence shown here is derived from an EMBL/GenBank/DDBJ whole genome shotgun (WGS) entry which is preliminary data.</text>
</comment>
<feature type="transmembrane region" description="Helical" evidence="1">
    <location>
        <begin position="199"/>
        <end position="222"/>
    </location>
</feature>
<dbReference type="EMBL" id="QRHA01000010">
    <property type="protein sequence ID" value="RDV24443.1"/>
    <property type="molecule type" value="Genomic_DNA"/>
</dbReference>
<accession>A0A3D8M3X6</accession>
<keyword evidence="1" id="KW-1133">Transmembrane helix</keyword>
<keyword evidence="1" id="KW-0472">Membrane</keyword>
<feature type="transmembrane region" description="Helical" evidence="1">
    <location>
        <begin position="340"/>
        <end position="364"/>
    </location>
</feature>
<feature type="domain" description="DUF418" evidence="2">
    <location>
        <begin position="223"/>
        <end position="378"/>
    </location>
</feature>
<feature type="transmembrane region" description="Helical" evidence="1">
    <location>
        <begin position="88"/>
        <end position="106"/>
    </location>
</feature>
<dbReference type="OrthoDB" id="9807744at2"/>
<gene>
    <name evidence="3" type="ORF">DXV75_13535</name>
</gene>
<dbReference type="InterPro" id="IPR007349">
    <property type="entry name" value="DUF418"/>
</dbReference>
<dbReference type="RefSeq" id="WP_115593965.1">
    <property type="nucleotide sequence ID" value="NZ_QRHA01000010.1"/>
</dbReference>
<dbReference type="InterPro" id="IPR052529">
    <property type="entry name" value="Bact_Transport_Assoc"/>
</dbReference>
<feature type="transmembrane region" description="Helical" evidence="1">
    <location>
        <begin position="21"/>
        <end position="40"/>
    </location>
</feature>
<sequence length="397" mass="45856">MNQVAFAQKHSRSPLLNELRGLSLLGLFLLHLQTGYQLYWYQPAPVWDFTSYFVLAEGSVHGLIALLFGLSFFVVLKRYHEREIEYRPCFTRRLTVVFLLGYLHSLWFAGDILQVLAVSSILMIFSFSFSNRCWLAVSAGFVLQLPQIAIIGIHSWFPDPGYNSPVYLQYLPVSFEHYAHSTLPALISYNLGNGQVAKWAMYFETGQIWCVMGLIFIGGWIGRRGLWQARFPRNLYLVFTATMGLGIYRLLDWFATWAPKKFDENMARWCFEHLLIQYQALCIILAVICLIMAAHNTLSGNSLLKLFAPVGRMSLTFYLMQSLVFVIFFYGFGLDAYQSIGAMPCLVLGASWWVLQIHIANFWLPRFGCGPVEWIWNKRLVNSYRPQTKNPFPFYRN</sequence>
<feature type="transmembrane region" description="Helical" evidence="1">
    <location>
        <begin position="315"/>
        <end position="334"/>
    </location>
</feature>
<reference evidence="4" key="1">
    <citation type="submission" date="2018-08" db="EMBL/GenBank/DDBJ databases">
        <authorList>
            <person name="Zhang J."/>
            <person name="Du Z.-J."/>
        </authorList>
    </citation>
    <scope>NUCLEOTIDE SEQUENCE [LARGE SCALE GENOMIC DNA]</scope>
    <source>
        <strain evidence="4">KCTC 52655</strain>
    </source>
</reference>
<keyword evidence="1" id="KW-0812">Transmembrane</keyword>
<dbReference type="PANTHER" id="PTHR30590">
    <property type="entry name" value="INNER MEMBRANE PROTEIN"/>
    <property type="match status" value="1"/>
</dbReference>
<dbReference type="AlphaFoldDB" id="A0A3D8M3X6"/>
<feature type="transmembrane region" description="Helical" evidence="1">
    <location>
        <begin position="275"/>
        <end position="294"/>
    </location>
</feature>
<name>A0A3D8M3X6_9ALTE</name>